<reference evidence="2" key="1">
    <citation type="submission" date="2021-05" db="EMBL/GenBank/DDBJ databases">
        <title>Energy efficiency and biological interactions define the core microbiome of deep oligotrophic groundwater.</title>
        <authorList>
            <person name="Mehrshad M."/>
            <person name="Lopez-Fernandez M."/>
            <person name="Bell E."/>
            <person name="Bernier-Latmani R."/>
            <person name="Bertilsson S."/>
            <person name="Dopson M."/>
        </authorList>
    </citation>
    <scope>NUCLEOTIDE SEQUENCE</scope>
    <source>
        <strain evidence="2">Modern_marine.mb.64</strain>
    </source>
</reference>
<evidence type="ECO:0000313" key="3">
    <source>
        <dbReference type="Proteomes" id="UP000777784"/>
    </source>
</evidence>
<comment type="caution">
    <text evidence="2">The sequence shown here is derived from an EMBL/GenBank/DDBJ whole genome shotgun (WGS) entry which is preliminary data.</text>
</comment>
<accession>A0A948S019</accession>
<gene>
    <name evidence="2" type="ORF">KJ970_10480</name>
</gene>
<dbReference type="SUPFAM" id="SSF101898">
    <property type="entry name" value="NHL repeat"/>
    <property type="match status" value="1"/>
</dbReference>
<evidence type="ECO:0008006" key="4">
    <source>
        <dbReference type="Google" id="ProtNLM"/>
    </source>
</evidence>
<protein>
    <recommendedName>
        <fullName evidence="4">6-bladed beta-propeller</fullName>
    </recommendedName>
</protein>
<evidence type="ECO:0000256" key="1">
    <source>
        <dbReference type="SAM" id="SignalP"/>
    </source>
</evidence>
<sequence>MLKRRVNFLMLGIFVILAGPAFAGKETTIDGVLHIQNSASPSQGVKTVNLEEVWRIGGEDEEILFGLISKICGDSDGNVYVLDAQLCHVHIYSPTGELLKTLFRQGEGPGEVQGPRDMLLMPDGSVACVEEFPGKITMVDMENNPKGSLIPGSEKPTEGGFTGLTAAAGGGDHIVISGEISKPGDTPGTQKRIYFLSGFKMSGEETANYMTLNSMFDFNNFTFIEKEHTPSFWWGFGVDANGRTYVYADRDQYAITVFSPDGKVERIIERAYEPLKREQADTDRLRRLYESAVANPNLQVSFDLEETEPAIAHFQRGLQVTPDGQLWVLTSRGCRHQPQGIIATYDHFDAGGHFIEQVSFAGEGNGLSDTLFFLGNRRVVLVTGFIDALAAQFGSGTLTAEDDEEASPQQVICYRLPE</sequence>
<name>A0A948S019_UNCEI</name>
<feature type="signal peptide" evidence="1">
    <location>
        <begin position="1"/>
        <end position="23"/>
    </location>
</feature>
<organism evidence="2 3">
    <name type="scientific">Eiseniibacteriota bacterium</name>
    <dbReference type="NCBI Taxonomy" id="2212470"/>
    <lineage>
        <taxon>Bacteria</taxon>
        <taxon>Candidatus Eiseniibacteriota</taxon>
    </lineage>
</organism>
<dbReference type="AlphaFoldDB" id="A0A948S019"/>
<evidence type="ECO:0000313" key="2">
    <source>
        <dbReference type="EMBL" id="MBU2691339.1"/>
    </source>
</evidence>
<dbReference type="Proteomes" id="UP000777784">
    <property type="component" value="Unassembled WGS sequence"/>
</dbReference>
<keyword evidence="1" id="KW-0732">Signal</keyword>
<dbReference type="InterPro" id="IPR011042">
    <property type="entry name" value="6-blade_b-propeller_TolB-like"/>
</dbReference>
<feature type="chain" id="PRO_5037646181" description="6-bladed beta-propeller" evidence="1">
    <location>
        <begin position="24"/>
        <end position="418"/>
    </location>
</feature>
<dbReference type="Gene3D" id="2.120.10.30">
    <property type="entry name" value="TolB, C-terminal domain"/>
    <property type="match status" value="1"/>
</dbReference>
<proteinExistence type="predicted"/>
<dbReference type="EMBL" id="JAHJDP010000056">
    <property type="protein sequence ID" value="MBU2691339.1"/>
    <property type="molecule type" value="Genomic_DNA"/>
</dbReference>